<keyword evidence="7" id="KW-0675">Receptor</keyword>
<gene>
    <name evidence="11" type="ORF">BV898_01184</name>
</gene>
<protein>
    <recommendedName>
        <fullName evidence="10">G-protein coupled receptors family 1 profile domain-containing protein</fullName>
    </recommendedName>
</protein>
<dbReference type="InterPro" id="IPR050569">
    <property type="entry name" value="TAAR"/>
</dbReference>
<dbReference type="CDD" id="cd00637">
    <property type="entry name" value="7tm_classA_rhodopsin-like"/>
    <property type="match status" value="1"/>
</dbReference>
<dbReference type="PANTHER" id="PTHR24249">
    <property type="entry name" value="HISTAMINE RECEPTOR-RELATED G-PROTEIN COUPLED RECEPTOR"/>
    <property type="match status" value="1"/>
</dbReference>
<evidence type="ECO:0000256" key="1">
    <source>
        <dbReference type="ARBA" id="ARBA00004651"/>
    </source>
</evidence>
<evidence type="ECO:0000259" key="10">
    <source>
        <dbReference type="PROSITE" id="PS50262"/>
    </source>
</evidence>
<evidence type="ECO:0000313" key="12">
    <source>
        <dbReference type="Proteomes" id="UP000192578"/>
    </source>
</evidence>
<dbReference type="Proteomes" id="UP000192578">
    <property type="component" value="Unassembled WGS sequence"/>
</dbReference>
<feature type="transmembrane region" description="Helical" evidence="9">
    <location>
        <begin position="169"/>
        <end position="188"/>
    </location>
</feature>
<keyword evidence="5" id="KW-0297">G-protein coupled receptor</keyword>
<feature type="transmembrane region" description="Helical" evidence="9">
    <location>
        <begin position="115"/>
        <end position="137"/>
    </location>
</feature>
<feature type="transmembrane region" description="Helical" evidence="9">
    <location>
        <begin position="35"/>
        <end position="55"/>
    </location>
</feature>
<keyword evidence="12" id="KW-1185">Reference proteome</keyword>
<dbReference type="PANTHER" id="PTHR24249:SF411">
    <property type="entry name" value="G-PROTEIN COUPLED RECEPTORS FAMILY 1 PROFILE DOMAIN-CONTAINING PROTEIN"/>
    <property type="match status" value="1"/>
</dbReference>
<feature type="transmembrane region" description="Helical" evidence="9">
    <location>
        <begin position="225"/>
        <end position="247"/>
    </location>
</feature>
<sequence>MDLNGVPMILIFSQVAGQIFNLVIFRLWRNKEPFLTLHIALAYGNILVGAISVISPVTRWTRWTSVTETVAKVQAVLFAIGNRSTVVNTLLISIDRWLSVEFPIAYRNKVTKRKLSIAVVVGWITTIAISLPTMIVFRNKILVGCNRPSTVDYSASNPLESFLAGFQRAPIILAFLFLFQLRILMIAVETRLRLISLKNTIKAASLTTAELNVLRGQHSKLTARIIWDSLLGSMAVVMGIGLSTVPFVVLDYGGMSGRTGTTLMLNIGNNLFVVQRLYTPFVYLLFFPKFRAAAARPLIMAARWCGCTGGGGGSVGADVSSVGAGVSNKIGLMPVTYAGRRGVDSIMAADVARTL</sequence>
<dbReference type="GO" id="GO:0005886">
    <property type="term" value="C:plasma membrane"/>
    <property type="evidence" value="ECO:0007669"/>
    <property type="project" value="UniProtKB-SubCell"/>
</dbReference>
<feature type="transmembrane region" description="Helical" evidence="9">
    <location>
        <begin position="267"/>
        <end position="286"/>
    </location>
</feature>
<evidence type="ECO:0000256" key="4">
    <source>
        <dbReference type="ARBA" id="ARBA00022989"/>
    </source>
</evidence>
<dbReference type="OrthoDB" id="5951059at2759"/>
<evidence type="ECO:0000256" key="8">
    <source>
        <dbReference type="ARBA" id="ARBA00023224"/>
    </source>
</evidence>
<comment type="subcellular location">
    <subcellularLocation>
        <location evidence="1">Cell membrane</location>
        <topology evidence="1">Multi-pass membrane protein</topology>
    </subcellularLocation>
</comment>
<evidence type="ECO:0000256" key="7">
    <source>
        <dbReference type="ARBA" id="ARBA00023170"/>
    </source>
</evidence>
<keyword evidence="3 9" id="KW-0812">Transmembrane</keyword>
<dbReference type="Pfam" id="PF00001">
    <property type="entry name" value="7tm_1"/>
    <property type="match status" value="1"/>
</dbReference>
<dbReference type="GO" id="GO:0004930">
    <property type="term" value="F:G protein-coupled receptor activity"/>
    <property type="evidence" value="ECO:0007669"/>
    <property type="project" value="UniProtKB-KW"/>
</dbReference>
<evidence type="ECO:0000256" key="6">
    <source>
        <dbReference type="ARBA" id="ARBA00023136"/>
    </source>
</evidence>
<evidence type="ECO:0000256" key="5">
    <source>
        <dbReference type="ARBA" id="ARBA00023040"/>
    </source>
</evidence>
<accession>A0A1W0XBT9</accession>
<keyword evidence="4 9" id="KW-1133">Transmembrane helix</keyword>
<dbReference type="PRINTS" id="PR00237">
    <property type="entry name" value="GPCRRHODOPSN"/>
</dbReference>
<evidence type="ECO:0000256" key="9">
    <source>
        <dbReference type="SAM" id="Phobius"/>
    </source>
</evidence>
<dbReference type="SUPFAM" id="SSF81321">
    <property type="entry name" value="Family A G protein-coupled receptor-like"/>
    <property type="match status" value="1"/>
</dbReference>
<organism evidence="11 12">
    <name type="scientific">Hypsibius exemplaris</name>
    <name type="common">Freshwater tardigrade</name>
    <dbReference type="NCBI Taxonomy" id="2072580"/>
    <lineage>
        <taxon>Eukaryota</taxon>
        <taxon>Metazoa</taxon>
        <taxon>Ecdysozoa</taxon>
        <taxon>Tardigrada</taxon>
        <taxon>Eutardigrada</taxon>
        <taxon>Parachela</taxon>
        <taxon>Hypsibioidea</taxon>
        <taxon>Hypsibiidae</taxon>
        <taxon>Hypsibius</taxon>
    </lineage>
</organism>
<keyword evidence="8" id="KW-0807">Transducer</keyword>
<reference evidence="12" key="1">
    <citation type="submission" date="2017-01" db="EMBL/GenBank/DDBJ databases">
        <title>Comparative genomics of anhydrobiosis in the tardigrade Hypsibius dujardini.</title>
        <authorList>
            <person name="Yoshida Y."/>
            <person name="Koutsovoulos G."/>
            <person name="Laetsch D."/>
            <person name="Stevens L."/>
            <person name="Kumar S."/>
            <person name="Horikawa D."/>
            <person name="Ishino K."/>
            <person name="Komine S."/>
            <person name="Tomita M."/>
            <person name="Blaxter M."/>
            <person name="Arakawa K."/>
        </authorList>
    </citation>
    <scope>NUCLEOTIDE SEQUENCE [LARGE SCALE GENOMIC DNA]</scope>
    <source>
        <strain evidence="12">Z151</strain>
    </source>
</reference>
<dbReference type="AlphaFoldDB" id="A0A1W0XBT9"/>
<proteinExistence type="predicted"/>
<keyword evidence="2" id="KW-1003">Cell membrane</keyword>
<dbReference type="InterPro" id="IPR017452">
    <property type="entry name" value="GPCR_Rhodpsn_7TM"/>
</dbReference>
<keyword evidence="6 9" id="KW-0472">Membrane</keyword>
<dbReference type="PROSITE" id="PS50262">
    <property type="entry name" value="G_PROTEIN_RECEP_F1_2"/>
    <property type="match status" value="1"/>
</dbReference>
<name>A0A1W0XBT9_HYPEX</name>
<dbReference type="Gene3D" id="1.20.1070.10">
    <property type="entry name" value="Rhodopsin 7-helix transmembrane proteins"/>
    <property type="match status" value="1"/>
</dbReference>
<dbReference type="EMBL" id="MTYJ01000004">
    <property type="protein sequence ID" value="OQV24975.1"/>
    <property type="molecule type" value="Genomic_DNA"/>
</dbReference>
<dbReference type="InterPro" id="IPR000276">
    <property type="entry name" value="GPCR_Rhodpsn"/>
</dbReference>
<feature type="transmembrane region" description="Helical" evidence="9">
    <location>
        <begin position="6"/>
        <end position="28"/>
    </location>
</feature>
<evidence type="ECO:0000256" key="3">
    <source>
        <dbReference type="ARBA" id="ARBA00022692"/>
    </source>
</evidence>
<evidence type="ECO:0000256" key="2">
    <source>
        <dbReference type="ARBA" id="ARBA00022475"/>
    </source>
</evidence>
<feature type="domain" description="G-protein coupled receptors family 1 profile" evidence="10">
    <location>
        <begin position="17"/>
        <end position="283"/>
    </location>
</feature>
<comment type="caution">
    <text evidence="11">The sequence shown here is derived from an EMBL/GenBank/DDBJ whole genome shotgun (WGS) entry which is preliminary data.</text>
</comment>
<evidence type="ECO:0000313" key="11">
    <source>
        <dbReference type="EMBL" id="OQV24975.1"/>
    </source>
</evidence>